<feature type="domain" description="PhoU" evidence="8">
    <location>
        <begin position="18"/>
        <end position="105"/>
    </location>
</feature>
<keyword evidence="10" id="KW-1185">Reference proteome</keyword>
<evidence type="ECO:0000313" key="9">
    <source>
        <dbReference type="EMBL" id="KOA20509.1"/>
    </source>
</evidence>
<evidence type="ECO:0000256" key="2">
    <source>
        <dbReference type="ARBA" id="ARBA00008107"/>
    </source>
</evidence>
<name>A0A0L6ZBZ8_9CLOT</name>
<comment type="function">
    <text evidence="7">Plays a role in the regulation of phosphate uptake.</text>
</comment>
<sequence length="219" mass="25446">MSARKVFEMELNELHNHILRMGSVVEKQIHLCIKSLAEQNVELAEEVIKNDDIVDKLMKEIENKSIKLIAMQQPIATDLRFIFTCINLVTDLERMADHAVDIAKITRRLKDEVYIKQLVFIPEMGEIVSAMIRDGLDAYVERDLEKAYEVSRRDDIIDKLYKNIFIEMISVMTKDNTKIEQATQFILAGKFLERIADHVTNICEWTIYIVTGDQIDLNE</sequence>
<evidence type="ECO:0000256" key="3">
    <source>
        <dbReference type="ARBA" id="ARBA00011738"/>
    </source>
</evidence>
<dbReference type="AlphaFoldDB" id="A0A0L6ZBZ8"/>
<dbReference type="PANTHER" id="PTHR42930">
    <property type="entry name" value="PHOSPHATE-SPECIFIC TRANSPORT SYSTEM ACCESSORY PROTEIN PHOU"/>
    <property type="match status" value="1"/>
</dbReference>
<dbReference type="InterPro" id="IPR028366">
    <property type="entry name" value="PhoU"/>
</dbReference>
<protein>
    <recommendedName>
        <fullName evidence="7">Phosphate-specific transport system accessory protein PhoU</fullName>
    </recommendedName>
</protein>
<dbReference type="PATRIC" id="fig|1121318.3.peg.1105"/>
<dbReference type="GO" id="GO:0005737">
    <property type="term" value="C:cytoplasm"/>
    <property type="evidence" value="ECO:0007669"/>
    <property type="project" value="UniProtKB-SubCell"/>
</dbReference>
<dbReference type="STRING" id="36844.SAMN04488501_108102"/>
<comment type="similarity">
    <text evidence="2 7">Belongs to the PhoU family.</text>
</comment>
<comment type="subunit">
    <text evidence="3 7">Homodimer.</text>
</comment>
<dbReference type="FunFam" id="1.20.58.220:FF:000004">
    <property type="entry name" value="Phosphate-specific transport system accessory protein PhoU"/>
    <property type="match status" value="1"/>
</dbReference>
<comment type="caution">
    <text evidence="9">The sequence shown here is derived from an EMBL/GenBank/DDBJ whole genome shotgun (WGS) entry which is preliminary data.</text>
</comment>
<dbReference type="GO" id="GO:0045936">
    <property type="term" value="P:negative regulation of phosphate metabolic process"/>
    <property type="evidence" value="ECO:0007669"/>
    <property type="project" value="InterPro"/>
</dbReference>
<evidence type="ECO:0000256" key="1">
    <source>
        <dbReference type="ARBA" id="ARBA00004496"/>
    </source>
</evidence>
<dbReference type="RefSeq" id="WP_052220676.1">
    <property type="nucleotide sequence ID" value="NZ_LHUR01000013.1"/>
</dbReference>
<keyword evidence="4 7" id="KW-0813">Transport</keyword>
<proteinExistence type="inferred from homology"/>
<evidence type="ECO:0000256" key="7">
    <source>
        <dbReference type="PIRNR" id="PIRNR003107"/>
    </source>
</evidence>
<comment type="subcellular location">
    <subcellularLocation>
        <location evidence="1 7">Cytoplasm</location>
    </subcellularLocation>
</comment>
<organism evidence="9 10">
    <name type="scientific">Clostridium homopropionicum DSM 5847</name>
    <dbReference type="NCBI Taxonomy" id="1121318"/>
    <lineage>
        <taxon>Bacteria</taxon>
        <taxon>Bacillati</taxon>
        <taxon>Bacillota</taxon>
        <taxon>Clostridia</taxon>
        <taxon>Eubacteriales</taxon>
        <taxon>Clostridiaceae</taxon>
        <taxon>Clostridium</taxon>
    </lineage>
</organism>
<keyword evidence="6 7" id="KW-0592">Phosphate transport</keyword>
<dbReference type="InterPro" id="IPR038078">
    <property type="entry name" value="PhoU-like_sf"/>
</dbReference>
<keyword evidence="5 7" id="KW-0963">Cytoplasm</keyword>
<dbReference type="GO" id="GO:0006817">
    <property type="term" value="P:phosphate ion transport"/>
    <property type="evidence" value="ECO:0007669"/>
    <property type="project" value="UniProtKB-KW"/>
</dbReference>
<dbReference type="Pfam" id="PF01895">
    <property type="entry name" value="PhoU"/>
    <property type="match status" value="2"/>
</dbReference>
<dbReference type="NCBIfam" id="TIGR02135">
    <property type="entry name" value="phoU_full"/>
    <property type="match status" value="1"/>
</dbReference>
<dbReference type="EMBL" id="LHUR01000013">
    <property type="protein sequence ID" value="KOA20509.1"/>
    <property type="molecule type" value="Genomic_DNA"/>
</dbReference>
<dbReference type="Gene3D" id="1.20.58.220">
    <property type="entry name" value="Phosphate transport system protein phou homolog 2, domain 2"/>
    <property type="match status" value="1"/>
</dbReference>
<feature type="domain" description="PhoU" evidence="8">
    <location>
        <begin position="121"/>
        <end position="206"/>
    </location>
</feature>
<accession>A0A0L6ZBZ8</accession>
<evidence type="ECO:0000256" key="6">
    <source>
        <dbReference type="ARBA" id="ARBA00022592"/>
    </source>
</evidence>
<gene>
    <name evidence="9" type="ORF">CLHOM_10970</name>
</gene>
<dbReference type="PANTHER" id="PTHR42930:SF3">
    <property type="entry name" value="PHOSPHATE-SPECIFIC TRANSPORT SYSTEM ACCESSORY PROTEIN PHOU"/>
    <property type="match status" value="1"/>
</dbReference>
<reference evidence="10" key="1">
    <citation type="submission" date="2015-08" db="EMBL/GenBank/DDBJ databases">
        <title>Genome sequence of the strict anaerobe Clostridium homopropionicum LuHBu1 (DSM 5847T).</title>
        <authorList>
            <person name="Poehlein A."/>
            <person name="Beck M."/>
            <person name="Schiel-Bengelsdorf B."/>
            <person name="Bengelsdorf F.R."/>
            <person name="Daniel R."/>
            <person name="Duerre P."/>
        </authorList>
    </citation>
    <scope>NUCLEOTIDE SEQUENCE [LARGE SCALE GENOMIC DNA]</scope>
    <source>
        <strain evidence="10">DSM 5847</strain>
    </source>
</reference>
<evidence type="ECO:0000256" key="4">
    <source>
        <dbReference type="ARBA" id="ARBA00022448"/>
    </source>
</evidence>
<dbReference type="SUPFAM" id="SSF109755">
    <property type="entry name" value="PhoU-like"/>
    <property type="match status" value="1"/>
</dbReference>
<dbReference type="GO" id="GO:0030643">
    <property type="term" value="P:intracellular phosphate ion homeostasis"/>
    <property type="evidence" value="ECO:0007669"/>
    <property type="project" value="InterPro"/>
</dbReference>
<evidence type="ECO:0000259" key="8">
    <source>
        <dbReference type="Pfam" id="PF01895"/>
    </source>
</evidence>
<dbReference type="Proteomes" id="UP000037043">
    <property type="component" value="Unassembled WGS sequence"/>
</dbReference>
<evidence type="ECO:0000256" key="5">
    <source>
        <dbReference type="ARBA" id="ARBA00022490"/>
    </source>
</evidence>
<dbReference type="PIRSF" id="PIRSF003107">
    <property type="entry name" value="PhoU"/>
    <property type="match status" value="1"/>
</dbReference>
<dbReference type="InterPro" id="IPR026022">
    <property type="entry name" value="PhoU_dom"/>
</dbReference>
<evidence type="ECO:0000313" key="10">
    <source>
        <dbReference type="Proteomes" id="UP000037043"/>
    </source>
</evidence>